<feature type="coiled-coil region" evidence="1">
    <location>
        <begin position="5"/>
        <end position="39"/>
    </location>
</feature>
<proteinExistence type="predicted"/>
<accession>A0AAV5MJU3</accession>
<name>A0AAV5MJU3_9ROSI</name>
<dbReference type="Proteomes" id="UP001054252">
    <property type="component" value="Unassembled WGS sequence"/>
</dbReference>
<comment type="caution">
    <text evidence="3">The sequence shown here is derived from an EMBL/GenBank/DDBJ whole genome shotgun (WGS) entry which is preliminary data.</text>
</comment>
<evidence type="ECO:0000256" key="2">
    <source>
        <dbReference type="SAM" id="MobiDB-lite"/>
    </source>
</evidence>
<feature type="region of interest" description="Disordered" evidence="2">
    <location>
        <begin position="149"/>
        <end position="175"/>
    </location>
</feature>
<dbReference type="AlphaFoldDB" id="A0AAV5MJU3"/>
<sequence length="199" mass="21882">MANRAASAESRANKLANKVYELKEELEKAQAKKESGIQQKVTKANQNLARAKEGLSKARSSHQCSISIARAQGAEWLVGSDMFPNVVAVAFLNTTMEIYNEIRGKVLWHWPDLPIGELAFFEGKEMDKQVLEEGEDLEGLPRFDSLEDEAPKVEAKPSSTPPFSQPIPEPACTSPTHSFPARTFLAVVEASVPVDLTDD</sequence>
<gene>
    <name evidence="3" type="ORF">SLEP1_g56530</name>
</gene>
<reference evidence="3 4" key="1">
    <citation type="journal article" date="2021" name="Commun. Biol.">
        <title>The genome of Shorea leprosula (Dipterocarpaceae) highlights the ecological relevance of drought in aseasonal tropical rainforests.</title>
        <authorList>
            <person name="Ng K.K.S."/>
            <person name="Kobayashi M.J."/>
            <person name="Fawcett J.A."/>
            <person name="Hatakeyama M."/>
            <person name="Paape T."/>
            <person name="Ng C.H."/>
            <person name="Ang C.C."/>
            <person name="Tnah L.H."/>
            <person name="Lee C.T."/>
            <person name="Nishiyama T."/>
            <person name="Sese J."/>
            <person name="O'Brien M.J."/>
            <person name="Copetti D."/>
            <person name="Mohd Noor M.I."/>
            <person name="Ong R.C."/>
            <person name="Putra M."/>
            <person name="Sireger I.Z."/>
            <person name="Indrioko S."/>
            <person name="Kosugi Y."/>
            <person name="Izuno A."/>
            <person name="Isagi Y."/>
            <person name="Lee S.L."/>
            <person name="Shimizu K.K."/>
        </authorList>
    </citation>
    <scope>NUCLEOTIDE SEQUENCE [LARGE SCALE GENOMIC DNA]</scope>
    <source>
        <strain evidence="3">214</strain>
    </source>
</reference>
<keyword evidence="4" id="KW-1185">Reference proteome</keyword>
<keyword evidence="1" id="KW-0175">Coiled coil</keyword>
<organism evidence="3 4">
    <name type="scientific">Rubroshorea leprosula</name>
    <dbReference type="NCBI Taxonomy" id="152421"/>
    <lineage>
        <taxon>Eukaryota</taxon>
        <taxon>Viridiplantae</taxon>
        <taxon>Streptophyta</taxon>
        <taxon>Embryophyta</taxon>
        <taxon>Tracheophyta</taxon>
        <taxon>Spermatophyta</taxon>
        <taxon>Magnoliopsida</taxon>
        <taxon>eudicotyledons</taxon>
        <taxon>Gunneridae</taxon>
        <taxon>Pentapetalae</taxon>
        <taxon>rosids</taxon>
        <taxon>malvids</taxon>
        <taxon>Malvales</taxon>
        <taxon>Dipterocarpaceae</taxon>
        <taxon>Rubroshorea</taxon>
    </lineage>
</organism>
<evidence type="ECO:0000313" key="4">
    <source>
        <dbReference type="Proteomes" id="UP001054252"/>
    </source>
</evidence>
<protein>
    <submittedName>
        <fullName evidence="3">Uncharacterized protein</fullName>
    </submittedName>
</protein>
<feature type="compositionally biased region" description="Pro residues" evidence="2">
    <location>
        <begin position="159"/>
        <end position="169"/>
    </location>
</feature>
<dbReference type="EMBL" id="BPVZ01000320">
    <property type="protein sequence ID" value="GKV49800.1"/>
    <property type="molecule type" value="Genomic_DNA"/>
</dbReference>
<evidence type="ECO:0000256" key="1">
    <source>
        <dbReference type="SAM" id="Coils"/>
    </source>
</evidence>
<evidence type="ECO:0000313" key="3">
    <source>
        <dbReference type="EMBL" id="GKV49800.1"/>
    </source>
</evidence>